<evidence type="ECO:0000256" key="1">
    <source>
        <dbReference type="SAM" id="MobiDB-lite"/>
    </source>
</evidence>
<dbReference type="Proteomes" id="UP000204095">
    <property type="component" value="Segment"/>
</dbReference>
<organism evidence="2 3">
    <name type="scientific">Paramecium bursaria Chlorella virus FR483</name>
    <name type="common">PBCV-FR483</name>
    <dbReference type="NCBI Taxonomy" id="399781"/>
    <lineage>
        <taxon>Viruses</taxon>
        <taxon>Varidnaviria</taxon>
        <taxon>Bamfordvirae</taxon>
        <taxon>Nucleocytoviricota</taxon>
        <taxon>Megaviricetes</taxon>
        <taxon>Algavirales</taxon>
        <taxon>Phycodnaviridae</taxon>
        <taxon>Chlorovirus</taxon>
        <taxon>Chlorovirus conductrix</taxon>
        <taxon>Paramecium bursaria Chlorella virus A1</taxon>
    </lineage>
</organism>
<dbReference type="RefSeq" id="YP_001426368.1">
    <property type="nucleotide sequence ID" value="NC_008603.1"/>
</dbReference>
<reference evidence="2 3" key="1">
    <citation type="journal article" date="2007" name="Virology">
        <title>Sequence and annotation of the 314-kb MT325 and the 321-kb FR483 viruses that infect Chlorella Pbi.</title>
        <authorList>
            <person name="Fitzgerald L.A."/>
            <person name="Graves M.V."/>
            <person name="Li X."/>
            <person name="Feldblyum T."/>
            <person name="Hartigan J."/>
            <person name="Van Etten J.L."/>
        </authorList>
    </citation>
    <scope>NUCLEOTIDE SEQUENCE [LARGE SCALE GENOMIC DNA]</scope>
    <source>
        <strain evidence="2 3">FR483</strain>
    </source>
</reference>
<dbReference type="KEGG" id="vg:5469849"/>
<feature type="compositionally biased region" description="Low complexity" evidence="1">
    <location>
        <begin position="47"/>
        <end position="57"/>
    </location>
</feature>
<proteinExistence type="predicted"/>
<evidence type="ECO:0000313" key="2">
    <source>
        <dbReference type="EMBL" id="ABT16021.1"/>
    </source>
</evidence>
<accession>A7J890</accession>
<name>A7J890_PBCVF</name>
<gene>
    <name evidence="2" type="primary">n736L</name>
    <name evidence="2" type="ORF">FR483_n736L</name>
</gene>
<protein>
    <submittedName>
        <fullName evidence="2">Uncharacterized protein n736L</fullName>
    </submittedName>
</protein>
<organismHost>
    <name type="scientific">Paramecium bursaria</name>
    <dbReference type="NCBI Taxonomy" id="74790"/>
</organismHost>
<dbReference type="EMBL" id="DQ890022">
    <property type="protein sequence ID" value="ABT16021.1"/>
    <property type="molecule type" value="Genomic_DNA"/>
</dbReference>
<sequence length="127" mass="14039">MARIRVLLPAPLGPMRPYRLPRLMLRRVEFSRIFPPYASEKSQSHRSSPGSVSFSASSFASGLNFSNSWQIVSLSAKLESASDHADISVSLWRSRLSTTPEMMSAFLGHTLATAPLMSSKLTLEKKV</sequence>
<evidence type="ECO:0000313" key="3">
    <source>
        <dbReference type="Proteomes" id="UP000204095"/>
    </source>
</evidence>
<feature type="region of interest" description="Disordered" evidence="1">
    <location>
        <begin position="38"/>
        <end position="57"/>
    </location>
</feature>
<dbReference type="GeneID" id="5469849"/>